<reference evidence="2" key="1">
    <citation type="journal article" date="2019" name="Curr. Biol.">
        <title>Genome Sequence of Striga asiatica Provides Insight into the Evolution of Plant Parasitism.</title>
        <authorList>
            <person name="Yoshida S."/>
            <person name="Kim S."/>
            <person name="Wafula E.K."/>
            <person name="Tanskanen J."/>
            <person name="Kim Y.M."/>
            <person name="Honaas L."/>
            <person name="Yang Z."/>
            <person name="Spallek T."/>
            <person name="Conn C.E."/>
            <person name="Ichihashi Y."/>
            <person name="Cheong K."/>
            <person name="Cui S."/>
            <person name="Der J.P."/>
            <person name="Gundlach H."/>
            <person name="Jiao Y."/>
            <person name="Hori C."/>
            <person name="Ishida J.K."/>
            <person name="Kasahara H."/>
            <person name="Kiba T."/>
            <person name="Kim M.S."/>
            <person name="Koo N."/>
            <person name="Laohavisit A."/>
            <person name="Lee Y.H."/>
            <person name="Lumba S."/>
            <person name="McCourt P."/>
            <person name="Mortimer J.C."/>
            <person name="Mutuku J.M."/>
            <person name="Nomura T."/>
            <person name="Sasaki-Sekimoto Y."/>
            <person name="Seto Y."/>
            <person name="Wang Y."/>
            <person name="Wakatake T."/>
            <person name="Sakakibara H."/>
            <person name="Demura T."/>
            <person name="Yamaguchi S."/>
            <person name="Yoneyama K."/>
            <person name="Manabe R.I."/>
            <person name="Nelson D.C."/>
            <person name="Schulman A.H."/>
            <person name="Timko M.P."/>
            <person name="dePamphilis C.W."/>
            <person name="Choi D."/>
            <person name="Shirasu K."/>
        </authorList>
    </citation>
    <scope>NUCLEOTIDE SEQUENCE [LARGE SCALE GENOMIC DNA]</scope>
    <source>
        <strain evidence="2">cv. UVA1</strain>
    </source>
</reference>
<protein>
    <submittedName>
        <fullName evidence="1">HXXXD-type acyl-transferase family protein</fullName>
    </submittedName>
</protein>
<dbReference type="InterPro" id="IPR023213">
    <property type="entry name" value="CAT-like_dom_sf"/>
</dbReference>
<organism evidence="1 2">
    <name type="scientific">Striga asiatica</name>
    <name type="common">Asiatic witchweed</name>
    <name type="synonym">Buchnera asiatica</name>
    <dbReference type="NCBI Taxonomy" id="4170"/>
    <lineage>
        <taxon>Eukaryota</taxon>
        <taxon>Viridiplantae</taxon>
        <taxon>Streptophyta</taxon>
        <taxon>Embryophyta</taxon>
        <taxon>Tracheophyta</taxon>
        <taxon>Spermatophyta</taxon>
        <taxon>Magnoliopsida</taxon>
        <taxon>eudicotyledons</taxon>
        <taxon>Gunneridae</taxon>
        <taxon>Pentapetalae</taxon>
        <taxon>asterids</taxon>
        <taxon>lamiids</taxon>
        <taxon>Lamiales</taxon>
        <taxon>Orobanchaceae</taxon>
        <taxon>Buchnereae</taxon>
        <taxon>Striga</taxon>
    </lineage>
</organism>
<dbReference type="Gene3D" id="3.30.559.10">
    <property type="entry name" value="Chloramphenicol acetyltransferase-like domain"/>
    <property type="match status" value="1"/>
</dbReference>
<dbReference type="EMBL" id="BKCP01004339">
    <property type="protein sequence ID" value="GER30272.1"/>
    <property type="molecule type" value="Genomic_DNA"/>
</dbReference>
<sequence>MTVSTSKIADSVHRAISKVTNEAHFSNLIDWVEIHRPGLMLSKSVIGLGGGPTLVISSGRSFPVAELDFGFGGPVLGTVGSTIERLGVGYMNQRQSEKKDGSWIISAILWPEMVEALESDPDHIFQPMRINHIQLKELKTCLSSFSGSSDQMPPDGPGPAYCGSGIGILGFFRVWGRVLGGDDRSEERVLRRLRDAKGEWRRRVLGKWMFSAAAAEEFVVERGTNGHE</sequence>
<name>A0A5A7PC41_STRAF</name>
<comment type="caution">
    <text evidence="1">The sequence shown here is derived from an EMBL/GenBank/DDBJ whole genome shotgun (WGS) entry which is preliminary data.</text>
</comment>
<dbReference type="GO" id="GO:0016740">
    <property type="term" value="F:transferase activity"/>
    <property type="evidence" value="ECO:0007669"/>
    <property type="project" value="UniProtKB-KW"/>
</dbReference>
<keyword evidence="1" id="KW-0808">Transferase</keyword>
<gene>
    <name evidence="1" type="ORF">STAS_06204</name>
</gene>
<keyword evidence="2" id="KW-1185">Reference proteome</keyword>
<dbReference type="AlphaFoldDB" id="A0A5A7PC41"/>
<accession>A0A5A7PC41</accession>
<dbReference type="Pfam" id="PF02458">
    <property type="entry name" value="Transferase"/>
    <property type="match status" value="1"/>
</dbReference>
<evidence type="ECO:0000313" key="2">
    <source>
        <dbReference type="Proteomes" id="UP000325081"/>
    </source>
</evidence>
<dbReference type="OrthoDB" id="1862401at2759"/>
<dbReference type="Proteomes" id="UP000325081">
    <property type="component" value="Unassembled WGS sequence"/>
</dbReference>
<evidence type="ECO:0000313" key="1">
    <source>
        <dbReference type="EMBL" id="GER30272.1"/>
    </source>
</evidence>
<proteinExistence type="predicted"/>